<dbReference type="PRINTS" id="PR01011">
    <property type="entry name" value="GLUTPROXDASE"/>
</dbReference>
<evidence type="ECO:0000256" key="5">
    <source>
        <dbReference type="RuleBase" id="RU000499"/>
    </source>
</evidence>
<dbReference type="SUPFAM" id="SSF52833">
    <property type="entry name" value="Thioredoxin-like"/>
    <property type="match status" value="1"/>
</dbReference>
<evidence type="ECO:0000256" key="1">
    <source>
        <dbReference type="ARBA" id="ARBA00006926"/>
    </source>
</evidence>
<dbReference type="PANTHER" id="PTHR11592">
    <property type="entry name" value="GLUTATHIONE PEROXIDASE"/>
    <property type="match status" value="1"/>
</dbReference>
<dbReference type="Proteomes" id="UP000233293">
    <property type="component" value="Unassembled WGS sequence"/>
</dbReference>
<dbReference type="GO" id="GO:0004601">
    <property type="term" value="F:peroxidase activity"/>
    <property type="evidence" value="ECO:0007669"/>
    <property type="project" value="UniProtKB-KW"/>
</dbReference>
<dbReference type="InterPro" id="IPR036249">
    <property type="entry name" value="Thioredoxin-like_sf"/>
</dbReference>
<keyword evidence="7" id="KW-1185">Reference proteome</keyword>
<accession>A0A2N3PRS0</accession>
<dbReference type="AlphaFoldDB" id="A0A2N3PRS0"/>
<dbReference type="OrthoDB" id="9785502at2"/>
<dbReference type="PIRSF" id="PIRSF000303">
    <property type="entry name" value="Glutathion_perox"/>
    <property type="match status" value="1"/>
</dbReference>
<evidence type="ECO:0000256" key="2">
    <source>
        <dbReference type="ARBA" id="ARBA00022559"/>
    </source>
</evidence>
<evidence type="ECO:0000256" key="3">
    <source>
        <dbReference type="ARBA" id="ARBA00023002"/>
    </source>
</evidence>
<protein>
    <recommendedName>
        <fullName evidence="5">Glutathione peroxidase</fullName>
    </recommendedName>
</protein>
<dbReference type="RefSeq" id="WP_101251992.1">
    <property type="nucleotide sequence ID" value="NZ_PIUM01000023.1"/>
</dbReference>
<feature type="active site" evidence="4">
    <location>
        <position position="40"/>
    </location>
</feature>
<dbReference type="GO" id="GO:0034599">
    <property type="term" value="P:cellular response to oxidative stress"/>
    <property type="evidence" value="ECO:0007669"/>
    <property type="project" value="TreeGrafter"/>
</dbReference>
<dbReference type="InterPro" id="IPR000889">
    <property type="entry name" value="Glutathione_peroxidase"/>
</dbReference>
<evidence type="ECO:0000313" key="6">
    <source>
        <dbReference type="EMBL" id="PKU23093.1"/>
    </source>
</evidence>
<dbReference type="Gene3D" id="3.40.30.10">
    <property type="entry name" value="Glutaredoxin"/>
    <property type="match status" value="1"/>
</dbReference>
<sequence>MDDPPRCAWDFSFVGIDGQPLPLARYRGSALLIVNTASKCGFTPQYKGLEAVYETYLERGLTVLGVPCDDFGGQEPGDSEEILQFCESTYRVRFPLTEKVKVKGEGAHPFYRWAARSFGPWAKPRWNFHKYLIAPDGRLADWFSTVTKPTSPRFIKGIEAVLPR</sequence>
<dbReference type="PROSITE" id="PS51355">
    <property type="entry name" value="GLUTATHIONE_PEROXID_3"/>
    <property type="match status" value="1"/>
</dbReference>
<keyword evidence="3 5" id="KW-0560">Oxidoreductase</keyword>
<comment type="caution">
    <text evidence="6">The sequence shown here is derived from an EMBL/GenBank/DDBJ whole genome shotgun (WGS) entry which is preliminary data.</text>
</comment>
<evidence type="ECO:0000256" key="4">
    <source>
        <dbReference type="PIRSR" id="PIRSR000303-1"/>
    </source>
</evidence>
<evidence type="ECO:0000313" key="7">
    <source>
        <dbReference type="Proteomes" id="UP000233293"/>
    </source>
</evidence>
<dbReference type="PANTHER" id="PTHR11592:SF78">
    <property type="entry name" value="GLUTATHIONE PEROXIDASE"/>
    <property type="match status" value="1"/>
</dbReference>
<reference evidence="7" key="1">
    <citation type="submission" date="2017-12" db="EMBL/GenBank/DDBJ databases">
        <title>Draft genome sequence of Telmatospirillum siberiense 26-4b1T, an acidotolerant peatland alphaproteobacterium potentially involved in sulfur cycling.</title>
        <authorList>
            <person name="Hausmann B."/>
            <person name="Pjevac P."/>
            <person name="Schreck K."/>
            <person name="Herbold C.W."/>
            <person name="Daims H."/>
            <person name="Wagner M."/>
            <person name="Pester M."/>
            <person name="Loy A."/>
        </authorList>
    </citation>
    <scope>NUCLEOTIDE SEQUENCE [LARGE SCALE GENOMIC DNA]</scope>
    <source>
        <strain evidence="7">26-4b1</strain>
    </source>
</reference>
<comment type="similarity">
    <text evidence="1 5">Belongs to the glutathione peroxidase family.</text>
</comment>
<dbReference type="Pfam" id="PF00255">
    <property type="entry name" value="GSHPx"/>
    <property type="match status" value="1"/>
</dbReference>
<dbReference type="EMBL" id="PIUM01000023">
    <property type="protein sequence ID" value="PKU23093.1"/>
    <property type="molecule type" value="Genomic_DNA"/>
</dbReference>
<dbReference type="CDD" id="cd00340">
    <property type="entry name" value="GSH_Peroxidase"/>
    <property type="match status" value="1"/>
</dbReference>
<dbReference type="InterPro" id="IPR029759">
    <property type="entry name" value="GPX_AS"/>
</dbReference>
<gene>
    <name evidence="6" type="ORF">CWS72_17830</name>
</gene>
<proteinExistence type="inferred from homology"/>
<dbReference type="PROSITE" id="PS00460">
    <property type="entry name" value="GLUTATHIONE_PEROXID_1"/>
    <property type="match status" value="1"/>
</dbReference>
<keyword evidence="2 5" id="KW-0575">Peroxidase</keyword>
<organism evidence="6 7">
    <name type="scientific">Telmatospirillum siberiense</name>
    <dbReference type="NCBI Taxonomy" id="382514"/>
    <lineage>
        <taxon>Bacteria</taxon>
        <taxon>Pseudomonadati</taxon>
        <taxon>Pseudomonadota</taxon>
        <taxon>Alphaproteobacteria</taxon>
        <taxon>Rhodospirillales</taxon>
        <taxon>Rhodospirillaceae</taxon>
        <taxon>Telmatospirillum</taxon>
    </lineage>
</organism>
<name>A0A2N3PRS0_9PROT</name>